<protein>
    <submittedName>
        <fullName evidence="2">Uncharacterized protein</fullName>
    </submittedName>
</protein>
<dbReference type="AlphaFoldDB" id="A0A1H6K0P8"/>
<organism evidence="2 3">
    <name type="scientific">Halopenitus malekzadehii</name>
    <dbReference type="NCBI Taxonomy" id="1267564"/>
    <lineage>
        <taxon>Archaea</taxon>
        <taxon>Methanobacteriati</taxon>
        <taxon>Methanobacteriota</taxon>
        <taxon>Stenosarchaea group</taxon>
        <taxon>Halobacteria</taxon>
        <taxon>Halobacteriales</taxon>
        <taxon>Haloferacaceae</taxon>
        <taxon>Halopenitus</taxon>
    </lineage>
</organism>
<gene>
    <name evidence="2" type="ORF">SAMN05192561_1234</name>
</gene>
<feature type="compositionally biased region" description="Basic and acidic residues" evidence="1">
    <location>
        <begin position="22"/>
        <end position="39"/>
    </location>
</feature>
<keyword evidence="3" id="KW-1185">Reference proteome</keyword>
<name>A0A1H6K0P8_9EURY</name>
<evidence type="ECO:0000313" key="3">
    <source>
        <dbReference type="Proteomes" id="UP000199215"/>
    </source>
</evidence>
<feature type="region of interest" description="Disordered" evidence="1">
    <location>
        <begin position="1"/>
        <end position="39"/>
    </location>
</feature>
<dbReference type="Proteomes" id="UP000199215">
    <property type="component" value="Unassembled WGS sequence"/>
</dbReference>
<evidence type="ECO:0000256" key="1">
    <source>
        <dbReference type="SAM" id="MobiDB-lite"/>
    </source>
</evidence>
<reference evidence="2 3" key="1">
    <citation type="submission" date="2016-10" db="EMBL/GenBank/DDBJ databases">
        <authorList>
            <person name="de Groot N.N."/>
        </authorList>
    </citation>
    <scope>NUCLEOTIDE SEQUENCE [LARGE SCALE GENOMIC DNA]</scope>
    <source>
        <strain evidence="2 3">IBRC-M10418</strain>
    </source>
</reference>
<evidence type="ECO:0000313" key="2">
    <source>
        <dbReference type="EMBL" id="SEH65859.1"/>
    </source>
</evidence>
<accession>A0A1H6K0P8</accession>
<dbReference type="EMBL" id="FNWU01000023">
    <property type="protein sequence ID" value="SEH65859.1"/>
    <property type="molecule type" value="Genomic_DNA"/>
</dbReference>
<proteinExistence type="predicted"/>
<sequence>MDGGSDHEGMGWGRFNHPRPGSFDHTETKIADDWREVGR</sequence>